<evidence type="ECO:0000313" key="7">
    <source>
        <dbReference type="EMBL" id="RED53919.1"/>
    </source>
</evidence>
<organism evidence="7 8">
    <name type="scientific">Aestuariispira insulae</name>
    <dbReference type="NCBI Taxonomy" id="1461337"/>
    <lineage>
        <taxon>Bacteria</taxon>
        <taxon>Pseudomonadati</taxon>
        <taxon>Pseudomonadota</taxon>
        <taxon>Alphaproteobacteria</taxon>
        <taxon>Rhodospirillales</taxon>
        <taxon>Kiloniellaceae</taxon>
        <taxon>Aestuariispira</taxon>
    </lineage>
</organism>
<dbReference type="GO" id="GO:0015171">
    <property type="term" value="F:amino acid transmembrane transporter activity"/>
    <property type="evidence" value="ECO:0007669"/>
    <property type="project" value="TreeGrafter"/>
</dbReference>
<feature type="transmembrane region" description="Helical" evidence="6">
    <location>
        <begin position="152"/>
        <end position="172"/>
    </location>
</feature>
<sequence>MPVLFPIEALIPASLFALMMISTPGPTNMILLTMGAHFGVRRSMQFIIGVNCGFLVVLSLVGLGIGALFAVMPGMRMVFILLSGVYLLYLAWKIARSKPPQTDNSAQLDQGQAGFFKGVLTHVFNPKTWATVTTAMTQFTDPELSPLMVQSMILGAIFVSIGIPVNMVWTWAGDRIIGAIQQERTRIMVNGTLALMTVAIVLYVMIGQFLGH</sequence>
<evidence type="ECO:0000256" key="3">
    <source>
        <dbReference type="ARBA" id="ARBA00022692"/>
    </source>
</evidence>
<keyword evidence="5 6" id="KW-0472">Membrane</keyword>
<keyword evidence="2" id="KW-1003">Cell membrane</keyword>
<protein>
    <submittedName>
        <fullName evidence="7">Threonine/homoserine/homoserine lactone efflux protein</fullName>
    </submittedName>
</protein>
<evidence type="ECO:0000256" key="6">
    <source>
        <dbReference type="SAM" id="Phobius"/>
    </source>
</evidence>
<dbReference type="Proteomes" id="UP000256845">
    <property type="component" value="Unassembled WGS sequence"/>
</dbReference>
<dbReference type="EMBL" id="QRDW01000001">
    <property type="protein sequence ID" value="RED53919.1"/>
    <property type="molecule type" value="Genomic_DNA"/>
</dbReference>
<comment type="caution">
    <text evidence="7">The sequence shown here is derived from an EMBL/GenBank/DDBJ whole genome shotgun (WGS) entry which is preliminary data.</text>
</comment>
<feature type="transmembrane region" description="Helical" evidence="6">
    <location>
        <begin position="193"/>
        <end position="211"/>
    </location>
</feature>
<proteinExistence type="predicted"/>
<accession>A0A3D9HWY1</accession>
<name>A0A3D9HWY1_9PROT</name>
<dbReference type="GO" id="GO:0033228">
    <property type="term" value="P:cysteine export across plasma membrane"/>
    <property type="evidence" value="ECO:0007669"/>
    <property type="project" value="TreeGrafter"/>
</dbReference>
<gene>
    <name evidence="7" type="ORF">DFP90_101718</name>
</gene>
<evidence type="ECO:0000256" key="4">
    <source>
        <dbReference type="ARBA" id="ARBA00022989"/>
    </source>
</evidence>
<feature type="transmembrane region" description="Helical" evidence="6">
    <location>
        <begin position="7"/>
        <end position="26"/>
    </location>
</feature>
<evidence type="ECO:0000256" key="5">
    <source>
        <dbReference type="ARBA" id="ARBA00023136"/>
    </source>
</evidence>
<evidence type="ECO:0000313" key="8">
    <source>
        <dbReference type="Proteomes" id="UP000256845"/>
    </source>
</evidence>
<dbReference type="RefSeq" id="WP_115935017.1">
    <property type="nucleotide sequence ID" value="NZ_QRDW01000001.1"/>
</dbReference>
<feature type="transmembrane region" description="Helical" evidence="6">
    <location>
        <begin position="46"/>
        <end position="71"/>
    </location>
</feature>
<dbReference type="AlphaFoldDB" id="A0A3D9HWY1"/>
<evidence type="ECO:0000256" key="2">
    <source>
        <dbReference type="ARBA" id="ARBA00022475"/>
    </source>
</evidence>
<evidence type="ECO:0000256" key="1">
    <source>
        <dbReference type="ARBA" id="ARBA00004651"/>
    </source>
</evidence>
<dbReference type="OrthoDB" id="9812084at2"/>
<reference evidence="7 8" key="1">
    <citation type="submission" date="2018-07" db="EMBL/GenBank/DDBJ databases">
        <title>Genomic Encyclopedia of Type Strains, Phase III (KMG-III): the genomes of soil and plant-associated and newly described type strains.</title>
        <authorList>
            <person name="Whitman W."/>
        </authorList>
    </citation>
    <scope>NUCLEOTIDE SEQUENCE [LARGE SCALE GENOMIC DNA]</scope>
    <source>
        <strain evidence="7 8">CECT 8488</strain>
    </source>
</reference>
<dbReference type="InterPro" id="IPR001123">
    <property type="entry name" value="LeuE-type"/>
</dbReference>
<keyword evidence="3 6" id="KW-0812">Transmembrane</keyword>
<dbReference type="Pfam" id="PF01810">
    <property type="entry name" value="LysE"/>
    <property type="match status" value="1"/>
</dbReference>
<dbReference type="InterPro" id="IPR036259">
    <property type="entry name" value="MFS_trans_sf"/>
</dbReference>
<dbReference type="SUPFAM" id="SSF103473">
    <property type="entry name" value="MFS general substrate transporter"/>
    <property type="match status" value="1"/>
</dbReference>
<comment type="subcellular location">
    <subcellularLocation>
        <location evidence="1">Cell membrane</location>
        <topology evidence="1">Multi-pass membrane protein</topology>
    </subcellularLocation>
</comment>
<dbReference type="GO" id="GO:0005886">
    <property type="term" value="C:plasma membrane"/>
    <property type="evidence" value="ECO:0007669"/>
    <property type="project" value="UniProtKB-SubCell"/>
</dbReference>
<dbReference type="PANTHER" id="PTHR30086">
    <property type="entry name" value="ARGININE EXPORTER PROTEIN ARGO"/>
    <property type="match status" value="1"/>
</dbReference>
<keyword evidence="4 6" id="KW-1133">Transmembrane helix</keyword>
<dbReference type="PANTHER" id="PTHR30086:SF20">
    <property type="entry name" value="ARGININE EXPORTER PROTEIN ARGO-RELATED"/>
    <property type="match status" value="1"/>
</dbReference>
<keyword evidence="8" id="KW-1185">Reference proteome</keyword>